<name>A0A482IN49_9BURK</name>
<reference evidence="1 2" key="1">
    <citation type="submission" date="2019-03" db="EMBL/GenBank/DDBJ databases">
        <title>Comparative insights into the high quality Complete genome sequence of highly metal resistant Cupriavidus metallidurans strain BS1 isolated from a gold-copper mine.</title>
        <authorList>
            <person name="Mazhar H.S."/>
            <person name="Rensing C."/>
        </authorList>
    </citation>
    <scope>NUCLEOTIDE SEQUENCE [LARGE SCALE GENOMIC DNA]</scope>
    <source>
        <strain evidence="1 2">BS1</strain>
    </source>
</reference>
<evidence type="ECO:0008006" key="3">
    <source>
        <dbReference type="Google" id="ProtNLM"/>
    </source>
</evidence>
<organism evidence="1 2">
    <name type="scientific">Cupriavidus metallidurans</name>
    <dbReference type="NCBI Taxonomy" id="119219"/>
    <lineage>
        <taxon>Bacteria</taxon>
        <taxon>Pseudomonadati</taxon>
        <taxon>Pseudomonadota</taxon>
        <taxon>Betaproteobacteria</taxon>
        <taxon>Burkholderiales</taxon>
        <taxon>Burkholderiaceae</taxon>
        <taxon>Cupriavidus</taxon>
    </lineage>
</organism>
<protein>
    <recommendedName>
        <fullName evidence="3">Ribosomal protein S3AE</fullName>
    </recommendedName>
</protein>
<accession>A0A482IN49</accession>
<proteinExistence type="predicted"/>
<evidence type="ECO:0000313" key="1">
    <source>
        <dbReference type="EMBL" id="QBP09412.1"/>
    </source>
</evidence>
<dbReference type="OrthoDB" id="6120755at2"/>
<sequence>MNIPFPIRKECPPGACVCNRDALLADPHADLRILQLTQQEEKKLVDRLESIATLDELERMKTRMRELLGIEVRITPSDNVVRTTRGFRIELADQPGLCRKTRQAIPAAIRRSMDTHPEIAYAILDQRGLLGGMDAIGDAHGDNDNPNKNEI</sequence>
<evidence type="ECO:0000313" key="2">
    <source>
        <dbReference type="Proteomes" id="UP000253772"/>
    </source>
</evidence>
<dbReference type="AlphaFoldDB" id="A0A482IN49"/>
<dbReference type="RefSeq" id="WP_024569440.1">
    <property type="nucleotide sequence ID" value="NZ_CP037900.1"/>
</dbReference>
<gene>
    <name evidence="1" type="ORF">DDF84_006410</name>
</gene>
<dbReference type="Proteomes" id="UP000253772">
    <property type="component" value="Chromosome c1"/>
</dbReference>
<dbReference type="EMBL" id="CP037900">
    <property type="protein sequence ID" value="QBP09412.1"/>
    <property type="molecule type" value="Genomic_DNA"/>
</dbReference>